<feature type="compositionally biased region" description="Polar residues" evidence="1">
    <location>
        <begin position="267"/>
        <end position="277"/>
    </location>
</feature>
<feature type="compositionally biased region" description="Polar residues" evidence="1">
    <location>
        <begin position="57"/>
        <end position="67"/>
    </location>
</feature>
<sequence>MPKEQLCLGERVPRGASKNAKDKSNSAALLASRGRAGVNEDSGRQGSCCSSEKDSGYSDTGSDSLQTDVEDQRGGTRKQWCGAVRGVALHSTGKPISAAADFRELPPIYILKNVVLKQPLPVPPSPDQLLHPQLAWGGAGLSGQAPTQLLLIPQPGVTASSPAPMQLLKTQPSKGAGGGKINKGSYLPILNSYPRIAPHPNKKIPEQNKGGSKGSTEGHSLSKRVRVEDRRELVSMPPQNLRQHNHPQHESKPLPTPHLHTRAPGSSGATVHAQQCVPSPHHSHPPPCSPAPPSPISLEVSAPQPPPRLTCKHNPGRHRRFLNTVEILSQSGLLDITMRTQELLRQSASSERDIAQLRHHTQLLCQAAHEGPSTCGAWEKLCRAMVESGWYPALGGCDPSLFCDALGQLSPAGKVDASRRSDTGGAVGRSSLGEEAYPPSPLLAPSPDSAQHSPPPPPPQQMTNKGGARSPPGATVPPDSSTHGWLP</sequence>
<dbReference type="Ensembl" id="ENSPKIT00000012253.1">
    <property type="protein sequence ID" value="ENSPKIP00000031408.1"/>
    <property type="gene ID" value="ENSPKIG00000011909.1"/>
</dbReference>
<evidence type="ECO:0000256" key="1">
    <source>
        <dbReference type="SAM" id="MobiDB-lite"/>
    </source>
</evidence>
<dbReference type="InterPro" id="IPR031602">
    <property type="entry name" value="CIPC"/>
</dbReference>
<feature type="region of interest" description="Disordered" evidence="1">
    <location>
        <begin position="192"/>
        <end position="296"/>
    </location>
</feature>
<feature type="compositionally biased region" description="Pro residues" evidence="1">
    <location>
        <begin position="285"/>
        <end position="295"/>
    </location>
</feature>
<dbReference type="OrthoDB" id="6374619at2759"/>
<reference evidence="2" key="2">
    <citation type="submission" date="2025-09" db="UniProtKB">
        <authorList>
            <consortium name="Ensembl"/>
        </authorList>
    </citation>
    <scope>IDENTIFICATION</scope>
</reference>
<dbReference type="GO" id="GO:0045892">
    <property type="term" value="P:negative regulation of DNA-templated transcription"/>
    <property type="evidence" value="ECO:0007669"/>
    <property type="project" value="InterPro"/>
</dbReference>
<evidence type="ECO:0000313" key="3">
    <source>
        <dbReference type="Proteomes" id="UP000261540"/>
    </source>
</evidence>
<reference evidence="2" key="1">
    <citation type="submission" date="2025-08" db="UniProtKB">
        <authorList>
            <consortium name="Ensembl"/>
        </authorList>
    </citation>
    <scope>IDENTIFICATION</scope>
</reference>
<dbReference type="AlphaFoldDB" id="A0A3B3SM34"/>
<keyword evidence="3" id="KW-1185">Reference proteome</keyword>
<protein>
    <submittedName>
        <fullName evidence="2">Si:ch211-132b12.7</fullName>
    </submittedName>
</protein>
<feature type="compositionally biased region" description="Polar residues" evidence="1">
    <location>
        <begin position="478"/>
        <end position="487"/>
    </location>
</feature>
<accession>A0A3B3SM34</accession>
<dbReference type="KEGG" id="pki:111860289"/>
<dbReference type="Pfam" id="PF15800">
    <property type="entry name" value="CiPC"/>
    <property type="match status" value="2"/>
</dbReference>
<feature type="region of interest" description="Disordered" evidence="1">
    <location>
        <begin position="1"/>
        <end position="77"/>
    </location>
</feature>
<dbReference type="GO" id="GO:0005634">
    <property type="term" value="C:nucleus"/>
    <property type="evidence" value="ECO:0007669"/>
    <property type="project" value="TreeGrafter"/>
</dbReference>
<dbReference type="GO" id="GO:0042754">
    <property type="term" value="P:negative regulation of circadian rhythm"/>
    <property type="evidence" value="ECO:0007669"/>
    <property type="project" value="InterPro"/>
</dbReference>
<dbReference type="Proteomes" id="UP000261540">
    <property type="component" value="Unplaced"/>
</dbReference>
<dbReference type="PANTHER" id="PTHR34648">
    <property type="entry name" value="CLOCK-INTERACTING PACEMAKER"/>
    <property type="match status" value="1"/>
</dbReference>
<evidence type="ECO:0000313" key="2">
    <source>
        <dbReference type="Ensembl" id="ENSPKIP00000031408.1"/>
    </source>
</evidence>
<name>A0A3B3SM34_9TELE</name>
<organism evidence="2 3">
    <name type="scientific">Paramormyrops kingsleyae</name>
    <dbReference type="NCBI Taxonomy" id="1676925"/>
    <lineage>
        <taxon>Eukaryota</taxon>
        <taxon>Metazoa</taxon>
        <taxon>Chordata</taxon>
        <taxon>Craniata</taxon>
        <taxon>Vertebrata</taxon>
        <taxon>Euteleostomi</taxon>
        <taxon>Actinopterygii</taxon>
        <taxon>Neopterygii</taxon>
        <taxon>Teleostei</taxon>
        <taxon>Osteoglossocephala</taxon>
        <taxon>Osteoglossomorpha</taxon>
        <taxon>Osteoglossiformes</taxon>
        <taxon>Mormyridae</taxon>
        <taxon>Paramormyrops</taxon>
    </lineage>
</organism>
<feature type="region of interest" description="Disordered" evidence="1">
    <location>
        <begin position="412"/>
        <end position="487"/>
    </location>
</feature>
<dbReference type="GeneTree" id="ENSGT00510000048522"/>
<dbReference type="PANTHER" id="PTHR34648:SF7">
    <property type="entry name" value="SI:CH211-132B12.7"/>
    <property type="match status" value="1"/>
</dbReference>
<proteinExistence type="predicted"/>